<dbReference type="Gene3D" id="1.10.357.10">
    <property type="entry name" value="Tetracycline Repressor, domain 2"/>
    <property type="match status" value="1"/>
</dbReference>
<keyword evidence="4" id="KW-0804">Transcription</keyword>
<dbReference type="InterPro" id="IPR001647">
    <property type="entry name" value="HTH_TetR"/>
</dbReference>
<dbReference type="InterPro" id="IPR009057">
    <property type="entry name" value="Homeodomain-like_sf"/>
</dbReference>
<dbReference type="GO" id="GO:0003700">
    <property type="term" value="F:DNA-binding transcription factor activity"/>
    <property type="evidence" value="ECO:0007669"/>
    <property type="project" value="TreeGrafter"/>
</dbReference>
<evidence type="ECO:0000256" key="1">
    <source>
        <dbReference type="ARBA" id="ARBA00022491"/>
    </source>
</evidence>
<dbReference type="AlphaFoldDB" id="A0A4R2R4D4"/>
<dbReference type="SUPFAM" id="SSF48498">
    <property type="entry name" value="Tetracyclin repressor-like, C-terminal domain"/>
    <property type="match status" value="1"/>
</dbReference>
<evidence type="ECO:0000313" key="7">
    <source>
        <dbReference type="EMBL" id="TCP56764.1"/>
    </source>
</evidence>
<feature type="domain" description="HTH tetR-type" evidence="6">
    <location>
        <begin position="1"/>
        <end position="61"/>
    </location>
</feature>
<evidence type="ECO:0000313" key="8">
    <source>
        <dbReference type="Proteomes" id="UP000294911"/>
    </source>
</evidence>
<dbReference type="PANTHER" id="PTHR30055:SF219">
    <property type="entry name" value="TRANSCRIPTIONAL REGULATORY PROTEIN"/>
    <property type="match status" value="1"/>
</dbReference>
<dbReference type="InterPro" id="IPR039538">
    <property type="entry name" value="BetI_C"/>
</dbReference>
<evidence type="ECO:0000259" key="6">
    <source>
        <dbReference type="PROSITE" id="PS50977"/>
    </source>
</evidence>
<accession>A0A4R2R4D4</accession>
<reference evidence="7 8" key="1">
    <citation type="submission" date="2019-03" db="EMBL/GenBank/DDBJ databases">
        <title>Genomic Encyclopedia of Type Strains, Phase IV (KMG-IV): sequencing the most valuable type-strain genomes for metagenomic binning, comparative biology and taxonomic classification.</title>
        <authorList>
            <person name="Goeker M."/>
        </authorList>
    </citation>
    <scope>NUCLEOTIDE SEQUENCE [LARGE SCALE GENOMIC DNA]</scope>
    <source>
        <strain evidence="7 8">DSM 45765</strain>
    </source>
</reference>
<dbReference type="OrthoDB" id="2356263at2"/>
<dbReference type="SUPFAM" id="SSF46689">
    <property type="entry name" value="Homeodomain-like"/>
    <property type="match status" value="1"/>
</dbReference>
<proteinExistence type="predicted"/>
<dbReference type="PANTHER" id="PTHR30055">
    <property type="entry name" value="HTH-TYPE TRANSCRIPTIONAL REGULATOR RUTR"/>
    <property type="match status" value="1"/>
</dbReference>
<dbReference type="Pfam" id="PF00440">
    <property type="entry name" value="TetR_N"/>
    <property type="match status" value="1"/>
</dbReference>
<dbReference type="InterPro" id="IPR036271">
    <property type="entry name" value="Tet_transcr_reg_TetR-rel_C_sf"/>
</dbReference>
<dbReference type="Proteomes" id="UP000294911">
    <property type="component" value="Unassembled WGS sequence"/>
</dbReference>
<dbReference type="RefSeq" id="WP_132875324.1">
    <property type="nucleotide sequence ID" value="NZ_SLXQ01000001.1"/>
</dbReference>
<evidence type="ECO:0000256" key="3">
    <source>
        <dbReference type="ARBA" id="ARBA00023125"/>
    </source>
</evidence>
<name>A0A4R2R4D4_9PSEU</name>
<sequence length="188" mass="20009">MSQRDDLLAGARKCLVEKGYQHTTARDIAAVSGSHLASIGYHFGSKDALMNLAALEAQDEWGGRISEAVSASARAEPSDRLRVALDEFLRSLPVHRPLIVASVQAFAQAEFADEIHEALDQRGAEGRDELAAMLLGIDPEEIDMEAAATVGPVAHALILGFSVQSLVSPDAVPTGEQVVAALRKLVDE</sequence>
<keyword evidence="2" id="KW-0805">Transcription regulation</keyword>
<organism evidence="7 8">
    <name type="scientific">Tamaricihabitans halophyticus</name>
    <dbReference type="NCBI Taxonomy" id="1262583"/>
    <lineage>
        <taxon>Bacteria</taxon>
        <taxon>Bacillati</taxon>
        <taxon>Actinomycetota</taxon>
        <taxon>Actinomycetes</taxon>
        <taxon>Pseudonocardiales</taxon>
        <taxon>Pseudonocardiaceae</taxon>
        <taxon>Tamaricihabitans</taxon>
    </lineage>
</organism>
<dbReference type="Pfam" id="PF13977">
    <property type="entry name" value="TetR_C_6"/>
    <property type="match status" value="1"/>
</dbReference>
<keyword evidence="8" id="KW-1185">Reference proteome</keyword>
<evidence type="ECO:0000256" key="4">
    <source>
        <dbReference type="ARBA" id="ARBA00023163"/>
    </source>
</evidence>
<keyword evidence="1" id="KW-0678">Repressor</keyword>
<comment type="caution">
    <text evidence="7">The sequence shown here is derived from an EMBL/GenBank/DDBJ whole genome shotgun (WGS) entry which is preliminary data.</text>
</comment>
<dbReference type="EMBL" id="SLXQ01000001">
    <property type="protein sequence ID" value="TCP56764.1"/>
    <property type="molecule type" value="Genomic_DNA"/>
</dbReference>
<dbReference type="PRINTS" id="PR00455">
    <property type="entry name" value="HTHTETR"/>
</dbReference>
<evidence type="ECO:0000256" key="5">
    <source>
        <dbReference type="PROSITE-ProRule" id="PRU00335"/>
    </source>
</evidence>
<gene>
    <name evidence="7" type="ORF">EV191_101710</name>
</gene>
<keyword evidence="3 5" id="KW-0238">DNA-binding</keyword>
<feature type="DNA-binding region" description="H-T-H motif" evidence="5">
    <location>
        <begin position="24"/>
        <end position="43"/>
    </location>
</feature>
<evidence type="ECO:0000256" key="2">
    <source>
        <dbReference type="ARBA" id="ARBA00023015"/>
    </source>
</evidence>
<dbReference type="PROSITE" id="PS50977">
    <property type="entry name" value="HTH_TETR_2"/>
    <property type="match status" value="1"/>
</dbReference>
<dbReference type="InterPro" id="IPR050109">
    <property type="entry name" value="HTH-type_TetR-like_transc_reg"/>
</dbReference>
<protein>
    <submittedName>
        <fullName evidence="7">TetR family transcriptional regulator</fullName>
    </submittedName>
</protein>
<dbReference type="GO" id="GO:0000976">
    <property type="term" value="F:transcription cis-regulatory region binding"/>
    <property type="evidence" value="ECO:0007669"/>
    <property type="project" value="TreeGrafter"/>
</dbReference>